<dbReference type="Gene3D" id="2.40.70.10">
    <property type="entry name" value="Acid Proteases"/>
    <property type="match status" value="1"/>
</dbReference>
<evidence type="ECO:0000313" key="2">
    <source>
        <dbReference type="RefSeq" id="XP_014489762.1"/>
    </source>
</evidence>
<reference evidence="2" key="2">
    <citation type="submission" date="2025-08" db="UniProtKB">
        <authorList>
            <consortium name="RefSeq"/>
        </authorList>
    </citation>
    <scope>IDENTIFICATION</scope>
    <source>
        <tissue evidence="2">Leaf</tissue>
    </source>
</reference>
<dbReference type="KEGG" id="vra:106752565"/>
<gene>
    <name evidence="2" type="primary">LOC106752565</name>
</gene>
<dbReference type="Proteomes" id="UP000087766">
    <property type="component" value="Chromosome 2"/>
</dbReference>
<evidence type="ECO:0000313" key="1">
    <source>
        <dbReference type="Proteomes" id="UP000087766"/>
    </source>
</evidence>
<name>A0A1S3T7M5_VIGRR</name>
<accession>A0A1S3T7M5</accession>
<reference evidence="1" key="1">
    <citation type="journal article" date="2014" name="Nat. Commun.">
        <title>Genome sequence of mungbean and insights into evolution within Vigna species.</title>
        <authorList>
            <person name="Kang Y.J."/>
            <person name="Kim S.K."/>
            <person name="Kim M.Y."/>
            <person name="Lestari P."/>
            <person name="Kim K.H."/>
            <person name="Ha B.K."/>
            <person name="Jun T.H."/>
            <person name="Hwang W.J."/>
            <person name="Lee T."/>
            <person name="Lee J."/>
            <person name="Shim S."/>
            <person name="Yoon M.Y."/>
            <person name="Jang Y.E."/>
            <person name="Han K.S."/>
            <person name="Taeprayoon P."/>
            <person name="Yoon N."/>
            <person name="Somta P."/>
            <person name="Tanya P."/>
            <person name="Kim K.S."/>
            <person name="Gwag J.G."/>
            <person name="Moon J.K."/>
            <person name="Lee Y.H."/>
            <person name="Park B.S."/>
            <person name="Bombarely A."/>
            <person name="Doyle J.J."/>
            <person name="Jackson S.A."/>
            <person name="Schafleitner R."/>
            <person name="Srinives P."/>
            <person name="Varshney R.K."/>
            <person name="Lee S.H."/>
        </authorList>
    </citation>
    <scope>NUCLEOTIDE SEQUENCE [LARGE SCALE GENOMIC DNA]</scope>
    <source>
        <strain evidence="1">cv. VC1973A</strain>
    </source>
</reference>
<organism evidence="1 2">
    <name type="scientific">Vigna radiata var. radiata</name>
    <name type="common">Mung bean</name>
    <name type="synonym">Phaseolus aureus</name>
    <dbReference type="NCBI Taxonomy" id="3916"/>
    <lineage>
        <taxon>Eukaryota</taxon>
        <taxon>Viridiplantae</taxon>
        <taxon>Streptophyta</taxon>
        <taxon>Embryophyta</taxon>
        <taxon>Tracheophyta</taxon>
        <taxon>Spermatophyta</taxon>
        <taxon>Magnoliopsida</taxon>
        <taxon>eudicotyledons</taxon>
        <taxon>Gunneridae</taxon>
        <taxon>Pentapetalae</taxon>
        <taxon>rosids</taxon>
        <taxon>fabids</taxon>
        <taxon>Fabales</taxon>
        <taxon>Fabaceae</taxon>
        <taxon>Papilionoideae</taxon>
        <taxon>50 kb inversion clade</taxon>
        <taxon>NPAAA clade</taxon>
        <taxon>indigoferoid/millettioid clade</taxon>
        <taxon>Phaseoleae</taxon>
        <taxon>Vigna</taxon>
    </lineage>
</organism>
<dbReference type="CDD" id="cd00303">
    <property type="entry name" value="retropepsin_like"/>
    <property type="match status" value="1"/>
</dbReference>
<keyword evidence="1" id="KW-1185">Reference proteome</keyword>
<dbReference type="GeneID" id="106752565"/>
<sequence length="241" mass="27597">MPSYAKFLKELLSKKRKYIEEETIEVQGNCSAIIQKLLPPKLKDPGSFTIPCTIGNISVGKTLIDLGANIYLMPLFMFEKIECLELKPTRMTVQLADRSLECPYGVAEDVLVKVDKFLFLVDFVIMEMEEDENVPLILGRPFMKTTRVLIDVENGKLKVRVQDEEVNFDIFQAMSHSKDDKGYFHLDTLDKLCMIQEKEVCDALPLEEALDDNLTKEGLDNFEELKEGPLLKQRKKSRKGN</sequence>
<proteinExistence type="predicted"/>
<dbReference type="RefSeq" id="XP_014489762.1">
    <property type="nucleotide sequence ID" value="XM_014634276.1"/>
</dbReference>
<dbReference type="PANTHER" id="PTHR33067:SF35">
    <property type="entry name" value="ASPARTIC PEPTIDASE DDI1-TYPE DOMAIN-CONTAINING PROTEIN"/>
    <property type="match status" value="1"/>
</dbReference>
<protein>
    <submittedName>
        <fullName evidence="2">Uncharacterized protein LOC106752565</fullName>
    </submittedName>
</protein>
<dbReference type="AlphaFoldDB" id="A0A1S3T7M5"/>
<dbReference type="PANTHER" id="PTHR33067">
    <property type="entry name" value="RNA-DIRECTED DNA POLYMERASE-RELATED"/>
    <property type="match status" value="1"/>
</dbReference>
<dbReference type="InterPro" id="IPR021109">
    <property type="entry name" value="Peptidase_aspartic_dom_sf"/>
</dbReference>